<dbReference type="AlphaFoldDB" id="A0AAD7EV85"/>
<comment type="caution">
    <text evidence="1">The sequence shown here is derived from an EMBL/GenBank/DDBJ whole genome shotgun (WGS) entry which is preliminary data.</text>
</comment>
<evidence type="ECO:0008006" key="3">
    <source>
        <dbReference type="Google" id="ProtNLM"/>
    </source>
</evidence>
<proteinExistence type="predicted"/>
<evidence type="ECO:0000313" key="1">
    <source>
        <dbReference type="EMBL" id="KAJ7353666.1"/>
    </source>
</evidence>
<evidence type="ECO:0000313" key="2">
    <source>
        <dbReference type="Proteomes" id="UP001218218"/>
    </source>
</evidence>
<organism evidence="1 2">
    <name type="scientific">Mycena albidolilacea</name>
    <dbReference type="NCBI Taxonomy" id="1033008"/>
    <lineage>
        <taxon>Eukaryota</taxon>
        <taxon>Fungi</taxon>
        <taxon>Dikarya</taxon>
        <taxon>Basidiomycota</taxon>
        <taxon>Agaricomycotina</taxon>
        <taxon>Agaricomycetes</taxon>
        <taxon>Agaricomycetidae</taxon>
        <taxon>Agaricales</taxon>
        <taxon>Marasmiineae</taxon>
        <taxon>Mycenaceae</taxon>
        <taxon>Mycena</taxon>
    </lineage>
</organism>
<gene>
    <name evidence="1" type="ORF">DFH08DRAFT_857434</name>
</gene>
<reference evidence="1" key="1">
    <citation type="submission" date="2023-03" db="EMBL/GenBank/DDBJ databases">
        <title>Massive genome expansion in bonnet fungi (Mycena s.s.) driven by repeated elements and novel gene families across ecological guilds.</title>
        <authorList>
            <consortium name="Lawrence Berkeley National Laboratory"/>
            <person name="Harder C.B."/>
            <person name="Miyauchi S."/>
            <person name="Viragh M."/>
            <person name="Kuo A."/>
            <person name="Thoen E."/>
            <person name="Andreopoulos B."/>
            <person name="Lu D."/>
            <person name="Skrede I."/>
            <person name="Drula E."/>
            <person name="Henrissat B."/>
            <person name="Morin E."/>
            <person name="Kohler A."/>
            <person name="Barry K."/>
            <person name="LaButti K."/>
            <person name="Morin E."/>
            <person name="Salamov A."/>
            <person name="Lipzen A."/>
            <person name="Mereny Z."/>
            <person name="Hegedus B."/>
            <person name="Baldrian P."/>
            <person name="Stursova M."/>
            <person name="Weitz H."/>
            <person name="Taylor A."/>
            <person name="Grigoriev I.V."/>
            <person name="Nagy L.G."/>
            <person name="Martin F."/>
            <person name="Kauserud H."/>
        </authorList>
    </citation>
    <scope>NUCLEOTIDE SEQUENCE</scope>
    <source>
        <strain evidence="1">CBHHK002</strain>
    </source>
</reference>
<name>A0AAD7EV85_9AGAR</name>
<dbReference type="EMBL" id="JARIHO010000011">
    <property type="protein sequence ID" value="KAJ7353666.1"/>
    <property type="molecule type" value="Genomic_DNA"/>
</dbReference>
<dbReference type="Proteomes" id="UP001218218">
    <property type="component" value="Unassembled WGS sequence"/>
</dbReference>
<protein>
    <recommendedName>
        <fullName evidence="3">F-box domain-containing protein</fullName>
    </recommendedName>
</protein>
<sequence>MALTPPASLVPLLRSNDAPLAPQKLLVEEILRDKRAELSALGDEIAQLELTLWSLRTKRADLCAEVTQYSSILSPIRKVPPEIIGDIFLYFSPSIVYRDFSGSVTIHKVEFPWELAHICRSWRSISLSLGQLWPLLDLTPLWSYTRSRFVARPWDEEFTELLPEFADIGESDPILPFPSRLSREVDRPWYYEAPQAEEAEAFEIATTLDFIDGYLQRFGNRPLSFRFWPRKFAVPTLWAALLKHSARWQEIVFVDPSPALLEQCSVEFCGGLQGLRQIGIVSTERSAIPLDFLYRLAPNLTDLTLMEITVRPVDGRCIPWDQLTRYCEIRCDWLDGNDGRLWSYRKLTNLRILRMKLSEYRFLETDTPLILPNLRAAILDFLLCTHSHTTELMQSFDMPALEDLTIRYGALVDPLRSLVPRSSPKLKYLRAHAHTSFPYADPDHHLVRILELFPGLEGIIIDIPHLITNTDVSRLIPSPHQLPLLGPKLGTIWFSNRSFVDGSCEWRTLANMLQARFQPTVPGITRLQTFEFFTEKFLDDAIVTSGLKALKVRNDWDIRVGDECSLPSWEPDF</sequence>
<accession>A0AAD7EV85</accession>
<keyword evidence="2" id="KW-1185">Reference proteome</keyword>